<dbReference type="Pfam" id="PF09912">
    <property type="entry name" value="DUF2141"/>
    <property type="match status" value="1"/>
</dbReference>
<organism evidence="2 3">
    <name type="scientific">Candidatus Phaeomarinibacter ectocarpi</name>
    <dbReference type="NCBI Taxonomy" id="1458461"/>
    <lineage>
        <taxon>Bacteria</taxon>
        <taxon>Pseudomonadati</taxon>
        <taxon>Pseudomonadota</taxon>
        <taxon>Alphaproteobacteria</taxon>
        <taxon>Hyphomicrobiales</taxon>
        <taxon>Parvibaculaceae</taxon>
        <taxon>Candidatus Phaeomarinibacter</taxon>
    </lineage>
</organism>
<dbReference type="RefSeq" id="WP_052535427.1">
    <property type="nucleotide sequence ID" value="NZ_HG966617.1"/>
</dbReference>
<dbReference type="InterPro" id="IPR018673">
    <property type="entry name" value="DUF2141"/>
</dbReference>
<protein>
    <recommendedName>
        <fullName evidence="4">DUF2141 domain-containing protein</fullName>
    </recommendedName>
</protein>
<dbReference type="KEGG" id="pect:BN1012_Phect1357"/>
<keyword evidence="3" id="KW-1185">Reference proteome</keyword>
<dbReference type="Proteomes" id="UP000032160">
    <property type="component" value="Chromosome I"/>
</dbReference>
<feature type="chain" id="PRO_5004958987" description="DUF2141 domain-containing protein" evidence="1">
    <location>
        <begin position="30"/>
        <end position="182"/>
    </location>
</feature>
<name>X5MMV3_9HYPH</name>
<dbReference type="AlphaFoldDB" id="X5MMV3"/>
<dbReference type="EMBL" id="HG966617">
    <property type="protein sequence ID" value="CDO59571.1"/>
    <property type="molecule type" value="Genomic_DNA"/>
</dbReference>
<accession>X5MMV3</accession>
<keyword evidence="1" id="KW-0732">Signal</keyword>
<proteinExistence type="predicted"/>
<evidence type="ECO:0000313" key="3">
    <source>
        <dbReference type="Proteomes" id="UP000032160"/>
    </source>
</evidence>
<gene>
    <name evidence="2" type="ORF">BN1012_Phect1357</name>
</gene>
<evidence type="ECO:0000313" key="2">
    <source>
        <dbReference type="EMBL" id="CDO59571.1"/>
    </source>
</evidence>
<feature type="signal peptide" evidence="1">
    <location>
        <begin position="1"/>
        <end position="29"/>
    </location>
</feature>
<evidence type="ECO:0000256" key="1">
    <source>
        <dbReference type="SAM" id="SignalP"/>
    </source>
</evidence>
<sequence>MTDWQKTTKNASKLLAGLVMAVPFAFALAIVPAAPVQANEGLATADTPTASALPGQLEIAVDGTTAGVGTVRVNLYASTASFLKQEDEQAEVTVPDEGTSQVVFSDLAPGKYAVVAYQDINGNGELDRGLFGIPLEPIGFSNGVVPVFSAPDFEDAAVSVADGATAIEITVRNLTAARRAGS</sequence>
<dbReference type="HOGENOM" id="CLU_125018_0_1_5"/>
<reference evidence="2 3" key="1">
    <citation type="journal article" date="2014" name="Front. Genet.">
        <title>Genome and metabolic network of "Candidatus Phaeomarinobacter ectocarpi" Ec32, a new candidate genus of Alphaproteobacteria frequently associated with brown algae.</title>
        <authorList>
            <person name="Dittami S.M."/>
            <person name="Barbeyron T."/>
            <person name="Boyen C."/>
            <person name="Cambefort J."/>
            <person name="Collet G."/>
            <person name="Delage L."/>
            <person name="Gobet A."/>
            <person name="Groisillier A."/>
            <person name="Leblanc C."/>
            <person name="Michel G."/>
            <person name="Scornet D."/>
            <person name="Siegel A."/>
            <person name="Tapia J.E."/>
            <person name="Tonon T."/>
        </authorList>
    </citation>
    <scope>NUCLEOTIDE SEQUENCE [LARGE SCALE GENOMIC DNA]</scope>
    <source>
        <strain evidence="2 3">Ec32</strain>
    </source>
</reference>
<evidence type="ECO:0008006" key="4">
    <source>
        <dbReference type="Google" id="ProtNLM"/>
    </source>
</evidence>
<dbReference type="STRING" id="1458461.BN1012_Phect1357"/>